<comment type="catalytic activity">
    <reaction evidence="9">
        <text>[ribosomal protein uS12]-L-proline + 2-oxoglutarate + O2 = [ribosomal protein uS12]-(3S)-3-hydroxy-L-proline + succinate + CO2</text>
        <dbReference type="Rhea" id="RHEA:54156"/>
        <dbReference type="Rhea" id="RHEA-COMP:13816"/>
        <dbReference type="Rhea" id="RHEA-COMP:13818"/>
        <dbReference type="ChEBI" id="CHEBI:15379"/>
        <dbReference type="ChEBI" id="CHEBI:16526"/>
        <dbReference type="ChEBI" id="CHEBI:16810"/>
        <dbReference type="ChEBI" id="CHEBI:30031"/>
        <dbReference type="ChEBI" id="CHEBI:50342"/>
        <dbReference type="ChEBI" id="CHEBI:85428"/>
    </reaction>
</comment>
<dbReference type="Gene3D" id="2.60.120.620">
    <property type="entry name" value="q2cbj1_9rhob like domain"/>
    <property type="match status" value="3"/>
</dbReference>
<evidence type="ECO:0000256" key="9">
    <source>
        <dbReference type="ARBA" id="ARBA00047444"/>
    </source>
</evidence>
<dbReference type="GO" id="GO:0005737">
    <property type="term" value="C:cytoplasm"/>
    <property type="evidence" value="ECO:0007669"/>
    <property type="project" value="TreeGrafter"/>
</dbReference>
<gene>
    <name evidence="13" type="primary">LOC105273966</name>
</gene>
<keyword evidence="6" id="KW-0560">Oxidoreductase</keyword>
<evidence type="ECO:0000313" key="13">
    <source>
        <dbReference type="RefSeq" id="XP_011315024.1"/>
    </source>
</evidence>
<feature type="region of interest" description="Disordered" evidence="10">
    <location>
        <begin position="519"/>
        <end position="571"/>
    </location>
</feature>
<dbReference type="InterPro" id="IPR039558">
    <property type="entry name" value="TPA1/OFD1_N"/>
</dbReference>
<dbReference type="GO" id="GO:0005506">
    <property type="term" value="F:iron ion binding"/>
    <property type="evidence" value="ECO:0007669"/>
    <property type="project" value="InterPro"/>
</dbReference>
<comment type="similarity">
    <text evidence="2">Belongs to the TPA1 family.</text>
</comment>
<evidence type="ECO:0000256" key="3">
    <source>
        <dbReference type="ARBA" id="ARBA00022723"/>
    </source>
</evidence>
<accession>A0A9R1TTJ4</accession>
<comment type="cofactor">
    <cofactor evidence="1">
        <name>L-ascorbate</name>
        <dbReference type="ChEBI" id="CHEBI:38290"/>
    </cofactor>
</comment>
<dbReference type="Proteomes" id="UP000694866">
    <property type="component" value="Unplaced"/>
</dbReference>
<evidence type="ECO:0000313" key="12">
    <source>
        <dbReference type="Proteomes" id="UP000694866"/>
    </source>
</evidence>
<evidence type="ECO:0000256" key="7">
    <source>
        <dbReference type="ARBA" id="ARBA00023004"/>
    </source>
</evidence>
<keyword evidence="5" id="KW-0223">Dioxygenase</keyword>
<dbReference type="PANTHER" id="PTHR12117:SF0">
    <property type="entry name" value="PROLYL 3-HYDROXYLASE OGFOD1"/>
    <property type="match status" value="1"/>
</dbReference>
<keyword evidence="7" id="KW-0408">Iron</keyword>
<sequence>MQKLGNIILRISSDHLLSQFNPQKICKNVSKSQELNHRYHNIILPGKILILSNIMAEEEPTCKRFKPSIPLNHIYNPEFESLFRRHWLEFTPLKSSRLEIITTPFRVCKIPNFIRSATFMEELKNELSVVKGRREGMDLYCFEQTEDLGDVKTEYITRLHDVFENDVRSWIDTNAGIGLSTAISMFSSCYCDTDYFLCHDDYMADRKIAYVLYLSENWTAEDGGSLDLFDTDSLDRPRDIVHSLIPEYNSLVFFEVTNTSYHQVAEVISPDKSRWTVHGWFHSPVSRDTRPPRPAIELTFHQPSETDGELSSWVMDSYLSKNIVIGIQGELEKKFCTHLAHFFKEEVYLKVSTELISEEISWKKMGPADRRNYEVAEETTLPSTLRKFYEMFKSIEFFRLLKNYTELELIPDGNTMKPRMVIELQRWSKGSYTLIYEPEECEQNYGDIVKAVECSKTLISKRKEVSEEIVKDLECLGKKNINGLKKIPKASEVYSSSDNSDDERVMTIKMKKKKWREDQPTCSRIENYEEERRDSSLQPDTDDPDASDIADSLSDSSKYTETDDQSGDPVAEPATLDVIMQFNTSHGSEDDTIDYVDCKEQDTPIIRVPSEDNHLCLIRKIPDTCRLQKYVNHYYEGFFYNLICTYYE</sequence>
<dbReference type="KEGG" id="fas:105273966"/>
<name>A0A9R1TTJ4_9HYME</name>
<evidence type="ECO:0000256" key="5">
    <source>
        <dbReference type="ARBA" id="ARBA00022964"/>
    </source>
</evidence>
<dbReference type="SMART" id="SM00702">
    <property type="entry name" value="P4Hc"/>
    <property type="match status" value="1"/>
</dbReference>
<feature type="compositionally biased region" description="Basic and acidic residues" evidence="10">
    <location>
        <begin position="526"/>
        <end position="535"/>
    </location>
</feature>
<dbReference type="InterPro" id="IPR019601">
    <property type="entry name" value="Oxoglutarate/Fe-dep_Oase_C"/>
</dbReference>
<evidence type="ECO:0000259" key="11">
    <source>
        <dbReference type="PROSITE" id="PS51471"/>
    </source>
</evidence>
<dbReference type="Pfam" id="PF13661">
    <property type="entry name" value="2OG-FeII_Oxy_4"/>
    <property type="match status" value="1"/>
</dbReference>
<evidence type="ECO:0000256" key="2">
    <source>
        <dbReference type="ARBA" id="ARBA00007443"/>
    </source>
</evidence>
<keyword evidence="4" id="KW-0847">Vitamin C</keyword>
<dbReference type="GO" id="GO:0031418">
    <property type="term" value="F:L-ascorbic acid binding"/>
    <property type="evidence" value="ECO:0007669"/>
    <property type="project" value="UniProtKB-KW"/>
</dbReference>
<dbReference type="InterPro" id="IPR051842">
    <property type="entry name" value="uS12_prolyl_hydroxylase"/>
</dbReference>
<dbReference type="GO" id="GO:0031543">
    <property type="term" value="F:peptidyl-proline dioxygenase activity"/>
    <property type="evidence" value="ECO:0007669"/>
    <property type="project" value="UniProtKB-ARBA"/>
</dbReference>
<dbReference type="PANTHER" id="PTHR12117">
    <property type="entry name" value="HISTONE ACETYLTRANSFERASE COMPLEX"/>
    <property type="match status" value="1"/>
</dbReference>
<evidence type="ECO:0000256" key="10">
    <source>
        <dbReference type="SAM" id="MobiDB-lite"/>
    </source>
</evidence>
<dbReference type="GO" id="GO:0006449">
    <property type="term" value="P:regulation of translational termination"/>
    <property type="evidence" value="ECO:0007669"/>
    <property type="project" value="TreeGrafter"/>
</dbReference>
<keyword evidence="3" id="KW-0479">Metal-binding</keyword>
<dbReference type="RefSeq" id="XP_011315024.1">
    <property type="nucleotide sequence ID" value="XM_011316722.1"/>
</dbReference>
<dbReference type="AlphaFoldDB" id="A0A9R1TTJ4"/>
<evidence type="ECO:0000256" key="6">
    <source>
        <dbReference type="ARBA" id="ARBA00023002"/>
    </source>
</evidence>
<reference evidence="13" key="1">
    <citation type="submission" date="2025-08" db="UniProtKB">
        <authorList>
            <consortium name="RefSeq"/>
        </authorList>
    </citation>
    <scope>IDENTIFICATION</scope>
    <source>
        <strain evidence="13">USDA-PBARC FA_bdor</strain>
        <tissue evidence="13">Whole organism</tissue>
    </source>
</reference>
<evidence type="ECO:0000256" key="4">
    <source>
        <dbReference type="ARBA" id="ARBA00022896"/>
    </source>
</evidence>
<feature type="domain" description="Fe2OG dioxygenase" evidence="11">
    <location>
        <begin position="181"/>
        <end position="283"/>
    </location>
</feature>
<dbReference type="Pfam" id="PF10637">
    <property type="entry name" value="Ofd1_CTDD"/>
    <property type="match status" value="1"/>
</dbReference>
<dbReference type="GeneID" id="105273966"/>
<dbReference type="InterPro" id="IPR005123">
    <property type="entry name" value="Oxoglu/Fe-dep_dioxygenase_dom"/>
</dbReference>
<dbReference type="InterPro" id="IPR006620">
    <property type="entry name" value="Pro_4_hyd_alph"/>
</dbReference>
<evidence type="ECO:0000256" key="1">
    <source>
        <dbReference type="ARBA" id="ARBA00001961"/>
    </source>
</evidence>
<evidence type="ECO:0000256" key="8">
    <source>
        <dbReference type="ARBA" id="ARBA00029938"/>
    </source>
</evidence>
<protein>
    <recommendedName>
        <fullName evidence="8">uS12 prolyl 3-hydroxylase</fullName>
    </recommendedName>
</protein>
<organism evidence="12 13">
    <name type="scientific">Fopius arisanus</name>
    <dbReference type="NCBI Taxonomy" id="64838"/>
    <lineage>
        <taxon>Eukaryota</taxon>
        <taxon>Metazoa</taxon>
        <taxon>Ecdysozoa</taxon>
        <taxon>Arthropoda</taxon>
        <taxon>Hexapoda</taxon>
        <taxon>Insecta</taxon>
        <taxon>Pterygota</taxon>
        <taxon>Neoptera</taxon>
        <taxon>Endopterygota</taxon>
        <taxon>Hymenoptera</taxon>
        <taxon>Apocrita</taxon>
        <taxon>Ichneumonoidea</taxon>
        <taxon>Braconidae</taxon>
        <taxon>Opiinae</taxon>
        <taxon>Fopius</taxon>
    </lineage>
</organism>
<dbReference type="OrthoDB" id="430522at2759"/>
<dbReference type="PROSITE" id="PS51471">
    <property type="entry name" value="FE2OG_OXY"/>
    <property type="match status" value="1"/>
</dbReference>
<proteinExistence type="inferred from homology"/>
<keyword evidence="12" id="KW-1185">Reference proteome</keyword>